<proteinExistence type="inferred from homology"/>
<evidence type="ECO:0000256" key="2">
    <source>
        <dbReference type="ARBA" id="ARBA00022734"/>
    </source>
</evidence>
<comment type="similarity">
    <text evidence="1">Belongs to the leguminous lectin family.</text>
</comment>
<dbReference type="InterPro" id="IPR013320">
    <property type="entry name" value="ConA-like_dom_sf"/>
</dbReference>
<dbReference type="SUPFAM" id="SSF49899">
    <property type="entry name" value="Concanavalin A-like lectins/glucanases"/>
    <property type="match status" value="1"/>
</dbReference>
<dbReference type="SMR" id="A0A151RHW2"/>
<dbReference type="STRING" id="3821.A0A151RHW2"/>
<dbReference type="Gene3D" id="2.60.120.200">
    <property type="match status" value="1"/>
</dbReference>
<feature type="chain" id="PRO_5007587919" evidence="3">
    <location>
        <begin position="26"/>
        <end position="256"/>
    </location>
</feature>
<dbReference type="InterPro" id="IPR050258">
    <property type="entry name" value="Leguminous_Lectin"/>
</dbReference>
<reference evidence="5" key="1">
    <citation type="journal article" date="2012" name="Nat. Biotechnol.">
        <title>Draft genome sequence of pigeonpea (Cajanus cajan), an orphan legume crop of resource-poor farmers.</title>
        <authorList>
            <person name="Varshney R.K."/>
            <person name="Chen W."/>
            <person name="Li Y."/>
            <person name="Bharti A.K."/>
            <person name="Saxena R.K."/>
            <person name="Schlueter J.A."/>
            <person name="Donoghue M.T."/>
            <person name="Azam S."/>
            <person name="Fan G."/>
            <person name="Whaley A.M."/>
            <person name="Farmer A.D."/>
            <person name="Sheridan J."/>
            <person name="Iwata A."/>
            <person name="Tuteja R."/>
            <person name="Penmetsa R.V."/>
            <person name="Wu W."/>
            <person name="Upadhyaya H.D."/>
            <person name="Yang S.P."/>
            <person name="Shah T."/>
            <person name="Saxena K.B."/>
            <person name="Michael T."/>
            <person name="McCombie W.R."/>
            <person name="Yang B."/>
            <person name="Zhang G."/>
            <person name="Yang H."/>
            <person name="Wang J."/>
            <person name="Spillane C."/>
            <person name="Cook D.R."/>
            <person name="May G.D."/>
            <person name="Xu X."/>
            <person name="Jackson S.A."/>
        </authorList>
    </citation>
    <scope>NUCLEOTIDE SEQUENCE [LARGE SCALE GENOMIC DNA]</scope>
</reference>
<dbReference type="PANTHER" id="PTHR32401">
    <property type="entry name" value="CONCANAVALIN A-LIKE LECTIN FAMILY PROTEIN"/>
    <property type="match status" value="1"/>
</dbReference>
<organism evidence="5 6">
    <name type="scientific">Cajanus cajan</name>
    <name type="common">Pigeon pea</name>
    <name type="synonym">Cajanus indicus</name>
    <dbReference type="NCBI Taxonomy" id="3821"/>
    <lineage>
        <taxon>Eukaryota</taxon>
        <taxon>Viridiplantae</taxon>
        <taxon>Streptophyta</taxon>
        <taxon>Embryophyta</taxon>
        <taxon>Tracheophyta</taxon>
        <taxon>Spermatophyta</taxon>
        <taxon>Magnoliopsida</taxon>
        <taxon>eudicotyledons</taxon>
        <taxon>Gunneridae</taxon>
        <taxon>Pentapetalae</taxon>
        <taxon>rosids</taxon>
        <taxon>fabids</taxon>
        <taxon>Fabales</taxon>
        <taxon>Fabaceae</taxon>
        <taxon>Papilionoideae</taxon>
        <taxon>50 kb inversion clade</taxon>
        <taxon>NPAAA clade</taxon>
        <taxon>indigoferoid/millettioid clade</taxon>
        <taxon>Phaseoleae</taxon>
        <taxon>Cajanus</taxon>
    </lineage>
</organism>
<dbReference type="PIRSF" id="PIRSF002690">
    <property type="entry name" value="L-type_lectin_plant"/>
    <property type="match status" value="1"/>
</dbReference>
<feature type="domain" description="Legume lectin" evidence="4">
    <location>
        <begin position="25"/>
        <end position="254"/>
    </location>
</feature>
<dbReference type="Gramene" id="C.cajan_38276.t">
    <property type="protein sequence ID" value="C.cajan_38276.t.cds1"/>
    <property type="gene ID" value="C.cajan_38276"/>
</dbReference>
<dbReference type="GO" id="GO:0030246">
    <property type="term" value="F:carbohydrate binding"/>
    <property type="evidence" value="ECO:0007669"/>
    <property type="project" value="UniProtKB-KW"/>
</dbReference>
<dbReference type="InterPro" id="IPR016363">
    <property type="entry name" value="L-lectin"/>
</dbReference>
<evidence type="ECO:0000256" key="3">
    <source>
        <dbReference type="SAM" id="SignalP"/>
    </source>
</evidence>
<gene>
    <name evidence="5" type="ORF">KK1_036491</name>
</gene>
<evidence type="ECO:0000259" key="4">
    <source>
        <dbReference type="Pfam" id="PF00139"/>
    </source>
</evidence>
<keyword evidence="6" id="KW-1185">Reference proteome</keyword>
<accession>A0A151RHW2</accession>
<name>A0A151RHW2_CAJCA</name>
<keyword evidence="3" id="KW-0732">Signal</keyword>
<evidence type="ECO:0000256" key="1">
    <source>
        <dbReference type="ARBA" id="ARBA00007606"/>
    </source>
</evidence>
<dbReference type="PROSITE" id="PS00308">
    <property type="entry name" value="LECTIN_LEGUME_ALPHA"/>
    <property type="match status" value="1"/>
</dbReference>
<dbReference type="Proteomes" id="UP000075243">
    <property type="component" value="Unassembled WGS sequence"/>
</dbReference>
<dbReference type="OMA" id="MPNSAGR"/>
<sequence length="256" mass="27858">MALNNTKPVLMLLIPLLMLHRNSDTSFEFPNFSGPYASELITLQGDAFESKGVITLTKVQNGAMMPNSAGRATYALPVRLWNSQTGKVARFNTTFSFEITYGFDLAETGDGISFFLAPFHSQMPPHADGGYLGLLSPDTALRNTDKNQLVAVEFDMHPNSWDPAVPHIGIDVNSIASVKTVPWKNVVGLLIVFATVTYDPVSQNLSVAVRDGPTASLVIDLKSVLPEWVSVGFSGSTGKFTEVHDIHSWSFSSSFD</sequence>
<dbReference type="InterPro" id="IPR000985">
    <property type="entry name" value="Lectin_LegA_CS"/>
</dbReference>
<dbReference type="EMBL" id="KQ483733">
    <property type="protein sequence ID" value="KYP42118.1"/>
    <property type="molecule type" value="Genomic_DNA"/>
</dbReference>
<keyword evidence="2" id="KW-0430">Lectin</keyword>
<dbReference type="CDD" id="cd06899">
    <property type="entry name" value="lectin_legume_LecRK_Arcelin_ConA"/>
    <property type="match status" value="1"/>
</dbReference>
<dbReference type="AlphaFoldDB" id="A0A151RHW2"/>
<dbReference type="Pfam" id="PF00139">
    <property type="entry name" value="Lectin_legB"/>
    <property type="match status" value="1"/>
</dbReference>
<dbReference type="InterPro" id="IPR001220">
    <property type="entry name" value="Legume_lectin_dom"/>
</dbReference>
<evidence type="ECO:0000313" key="6">
    <source>
        <dbReference type="Proteomes" id="UP000075243"/>
    </source>
</evidence>
<feature type="signal peptide" evidence="3">
    <location>
        <begin position="1"/>
        <end position="25"/>
    </location>
</feature>
<protein>
    <submittedName>
        <fullName evidence="5">Agglutinin-2</fullName>
    </submittedName>
</protein>
<evidence type="ECO:0000313" key="5">
    <source>
        <dbReference type="EMBL" id="KYP42118.1"/>
    </source>
</evidence>
<dbReference type="PANTHER" id="PTHR32401:SF22">
    <property type="entry name" value="LEGUME LECTIN DOMAIN-CONTAINING PROTEIN"/>
    <property type="match status" value="1"/>
</dbReference>